<comment type="subcellular location">
    <subcellularLocation>
        <location evidence="1">Membrane</location>
        <topology evidence="1">Multi-pass membrane protein</topology>
    </subcellularLocation>
</comment>
<evidence type="ECO:0000256" key="1">
    <source>
        <dbReference type="ARBA" id="ARBA00004141"/>
    </source>
</evidence>
<evidence type="ECO:0000256" key="2">
    <source>
        <dbReference type="ARBA" id="ARBA00022692"/>
    </source>
</evidence>
<keyword evidence="2 5" id="KW-0812">Transmembrane</keyword>
<evidence type="ECO:0000313" key="7">
    <source>
        <dbReference type="Proteomes" id="UP001500742"/>
    </source>
</evidence>
<evidence type="ECO:0008006" key="8">
    <source>
        <dbReference type="Google" id="ProtNLM"/>
    </source>
</evidence>
<dbReference type="RefSeq" id="WP_259097502.1">
    <property type="nucleotide sequence ID" value="NZ_BAAAZC010000048.1"/>
</dbReference>
<feature type="transmembrane region" description="Helical" evidence="5">
    <location>
        <begin position="117"/>
        <end position="135"/>
    </location>
</feature>
<dbReference type="Proteomes" id="UP001500742">
    <property type="component" value="Unassembled WGS sequence"/>
</dbReference>
<dbReference type="EMBL" id="BAAAZC010000048">
    <property type="protein sequence ID" value="GAA3992338.1"/>
    <property type="molecule type" value="Genomic_DNA"/>
</dbReference>
<feature type="transmembrane region" description="Helical" evidence="5">
    <location>
        <begin position="65"/>
        <end position="85"/>
    </location>
</feature>
<organism evidence="6 7">
    <name type="scientific">Mucilaginibacter dorajii</name>
    <dbReference type="NCBI Taxonomy" id="692994"/>
    <lineage>
        <taxon>Bacteria</taxon>
        <taxon>Pseudomonadati</taxon>
        <taxon>Bacteroidota</taxon>
        <taxon>Sphingobacteriia</taxon>
        <taxon>Sphingobacteriales</taxon>
        <taxon>Sphingobacteriaceae</taxon>
        <taxon>Mucilaginibacter</taxon>
    </lineage>
</organism>
<dbReference type="InterPro" id="IPR032808">
    <property type="entry name" value="DoxX"/>
</dbReference>
<name>A0ABP7R486_9SPHI</name>
<feature type="transmembrane region" description="Helical" evidence="5">
    <location>
        <begin position="12"/>
        <end position="29"/>
    </location>
</feature>
<dbReference type="Pfam" id="PF07681">
    <property type="entry name" value="DoxX"/>
    <property type="match status" value="1"/>
</dbReference>
<evidence type="ECO:0000313" key="6">
    <source>
        <dbReference type="EMBL" id="GAA3992338.1"/>
    </source>
</evidence>
<comment type="caution">
    <text evidence="6">The sequence shown here is derived from an EMBL/GenBank/DDBJ whole genome shotgun (WGS) entry which is preliminary data.</text>
</comment>
<keyword evidence="3 5" id="KW-1133">Transmembrane helix</keyword>
<keyword evidence="7" id="KW-1185">Reference proteome</keyword>
<evidence type="ECO:0000256" key="4">
    <source>
        <dbReference type="ARBA" id="ARBA00023136"/>
    </source>
</evidence>
<sequence>MKNYSTYSQLYLRLALGLGFIAAVLDRLGLVGQVGQPNIAWGNWASFLSYTQVLLPFLSKPLSDVMGWLATIAEALFGLLLIIGYKTKLTAIGSGLLTLTFALAMVFASGWKAPFNYSVFAASAAAFLLAGLPYYRWSIDNLSRKTS</sequence>
<proteinExistence type="predicted"/>
<reference evidence="7" key="1">
    <citation type="journal article" date="2019" name="Int. J. Syst. Evol. Microbiol.">
        <title>The Global Catalogue of Microorganisms (GCM) 10K type strain sequencing project: providing services to taxonomists for standard genome sequencing and annotation.</title>
        <authorList>
            <consortium name="The Broad Institute Genomics Platform"/>
            <consortium name="The Broad Institute Genome Sequencing Center for Infectious Disease"/>
            <person name="Wu L."/>
            <person name="Ma J."/>
        </authorList>
    </citation>
    <scope>NUCLEOTIDE SEQUENCE [LARGE SCALE GENOMIC DNA]</scope>
    <source>
        <strain evidence="7">JCM 16601</strain>
    </source>
</reference>
<feature type="transmembrane region" description="Helical" evidence="5">
    <location>
        <begin position="92"/>
        <end position="111"/>
    </location>
</feature>
<keyword evidence="4 5" id="KW-0472">Membrane</keyword>
<protein>
    <recommendedName>
        <fullName evidence="8">DoxX family protein</fullName>
    </recommendedName>
</protein>
<evidence type="ECO:0000256" key="5">
    <source>
        <dbReference type="SAM" id="Phobius"/>
    </source>
</evidence>
<gene>
    <name evidence="6" type="ORF">GCM10022210_52530</name>
</gene>
<evidence type="ECO:0000256" key="3">
    <source>
        <dbReference type="ARBA" id="ARBA00022989"/>
    </source>
</evidence>
<accession>A0ABP7R486</accession>